<feature type="transmembrane region" description="Helical" evidence="6">
    <location>
        <begin position="26"/>
        <end position="48"/>
    </location>
</feature>
<feature type="transmembrane region" description="Helical" evidence="6">
    <location>
        <begin position="383"/>
        <end position="403"/>
    </location>
</feature>
<keyword evidence="3 6" id="KW-0812">Transmembrane</keyword>
<accession>A0A4R8DQC3</accession>
<evidence type="ECO:0000256" key="4">
    <source>
        <dbReference type="ARBA" id="ARBA00022989"/>
    </source>
</evidence>
<evidence type="ECO:0000313" key="7">
    <source>
        <dbReference type="EMBL" id="TDW99320.1"/>
    </source>
</evidence>
<dbReference type="PANTHER" id="PTHR33529:SF6">
    <property type="entry name" value="YJGP_YJGQ FAMILY PERMEASE"/>
    <property type="match status" value="1"/>
</dbReference>
<keyword evidence="4 6" id="KW-1133">Transmembrane helix</keyword>
<dbReference type="InterPro" id="IPR005495">
    <property type="entry name" value="LptG/LptF_permease"/>
</dbReference>
<protein>
    <submittedName>
        <fullName evidence="7">Lipopolysaccharide export system permease protein</fullName>
    </submittedName>
</protein>
<gene>
    <name evidence="7" type="ORF">EDB95_0329</name>
</gene>
<feature type="transmembrane region" description="Helical" evidence="6">
    <location>
        <begin position="410"/>
        <end position="429"/>
    </location>
</feature>
<evidence type="ECO:0000256" key="1">
    <source>
        <dbReference type="ARBA" id="ARBA00004651"/>
    </source>
</evidence>
<dbReference type="AlphaFoldDB" id="A0A4R8DQC3"/>
<comment type="subcellular location">
    <subcellularLocation>
        <location evidence="1">Cell membrane</location>
        <topology evidence="1">Multi-pass membrane protein</topology>
    </subcellularLocation>
</comment>
<keyword evidence="5 6" id="KW-0472">Membrane</keyword>
<evidence type="ECO:0000256" key="2">
    <source>
        <dbReference type="ARBA" id="ARBA00022475"/>
    </source>
</evidence>
<feature type="transmembrane region" description="Helical" evidence="6">
    <location>
        <begin position="441"/>
        <end position="460"/>
    </location>
</feature>
<proteinExistence type="predicted"/>
<name>A0A4R8DQC3_9BACT</name>
<keyword evidence="2" id="KW-1003">Cell membrane</keyword>
<organism evidence="7 8">
    <name type="scientific">Dinghuibacter silviterrae</name>
    <dbReference type="NCBI Taxonomy" id="1539049"/>
    <lineage>
        <taxon>Bacteria</taxon>
        <taxon>Pseudomonadati</taxon>
        <taxon>Bacteroidota</taxon>
        <taxon>Chitinophagia</taxon>
        <taxon>Chitinophagales</taxon>
        <taxon>Chitinophagaceae</taxon>
        <taxon>Dinghuibacter</taxon>
    </lineage>
</organism>
<evidence type="ECO:0000256" key="5">
    <source>
        <dbReference type="ARBA" id="ARBA00023136"/>
    </source>
</evidence>
<sequence>MGTAFIQGTKKLNLVIKKLDRLIIKAFIGPFLITFLIALFILVMQFFWKYIDDLVGKGLDSFTLLELTGLVTTTWVPIALPLSILLSSIMTFGNLGESFELVAIKSAGIPLLRFMRPLIWITAVLCVAAFLFANYVIPVANLKFETLLQDIQLKKPAFDIKEGVFYNKMPGYTIKISKKDKTGSLIDKIVIFEQNNVLQDNLITADRGVMSLSSDKQTLNFKLVKGIYYQEKGPRYTTGTDFIRLGFQDYTKHFDLSSFAINRSTDSLYKDNAQMLSVRQLSIALDSLHHTSQAFIRNNNLGIRSYLHYNRITHDTTWTQVEARNSRPVSMHTLIPDSLRWSIDERARSSLSGLRSQVDIQQLEYSGMEANIRVHLVEWHRKFSLSVACMVLFLIGAPLGSIIRKGGLGLPLVFAVIFFVIFHLLNTFGEKFARGAQLTPFLGMWLSVFVMLPIGFFLTYKAMQDSQLFNKEFYFRTFKWAQATIARFRRAPDPALEAIAAEKEA</sequence>
<keyword evidence="8" id="KW-1185">Reference proteome</keyword>
<dbReference type="PANTHER" id="PTHR33529">
    <property type="entry name" value="SLR0882 PROTEIN-RELATED"/>
    <property type="match status" value="1"/>
</dbReference>
<dbReference type="Pfam" id="PF03739">
    <property type="entry name" value="LptF_LptG"/>
    <property type="match status" value="1"/>
</dbReference>
<dbReference type="GO" id="GO:0043190">
    <property type="term" value="C:ATP-binding cassette (ABC) transporter complex"/>
    <property type="evidence" value="ECO:0007669"/>
    <property type="project" value="TreeGrafter"/>
</dbReference>
<dbReference type="GO" id="GO:0015920">
    <property type="term" value="P:lipopolysaccharide transport"/>
    <property type="evidence" value="ECO:0007669"/>
    <property type="project" value="TreeGrafter"/>
</dbReference>
<evidence type="ECO:0000313" key="8">
    <source>
        <dbReference type="Proteomes" id="UP000294498"/>
    </source>
</evidence>
<reference evidence="7 8" key="1">
    <citation type="submission" date="2019-03" db="EMBL/GenBank/DDBJ databases">
        <title>Genomic Encyclopedia of Type Strains, Phase IV (KMG-IV): sequencing the most valuable type-strain genomes for metagenomic binning, comparative biology and taxonomic classification.</title>
        <authorList>
            <person name="Goeker M."/>
        </authorList>
    </citation>
    <scope>NUCLEOTIDE SEQUENCE [LARGE SCALE GENOMIC DNA]</scope>
    <source>
        <strain evidence="7 8">DSM 100059</strain>
    </source>
</reference>
<feature type="transmembrane region" description="Helical" evidence="6">
    <location>
        <begin position="75"/>
        <end position="96"/>
    </location>
</feature>
<dbReference type="Proteomes" id="UP000294498">
    <property type="component" value="Unassembled WGS sequence"/>
</dbReference>
<evidence type="ECO:0000256" key="3">
    <source>
        <dbReference type="ARBA" id="ARBA00022692"/>
    </source>
</evidence>
<comment type="caution">
    <text evidence="7">The sequence shown here is derived from an EMBL/GenBank/DDBJ whole genome shotgun (WGS) entry which is preliminary data.</text>
</comment>
<dbReference type="EMBL" id="SODV01000001">
    <property type="protein sequence ID" value="TDW99320.1"/>
    <property type="molecule type" value="Genomic_DNA"/>
</dbReference>
<evidence type="ECO:0000256" key="6">
    <source>
        <dbReference type="SAM" id="Phobius"/>
    </source>
</evidence>
<feature type="transmembrane region" description="Helical" evidence="6">
    <location>
        <begin position="117"/>
        <end position="137"/>
    </location>
</feature>